<organism evidence="1 2">
    <name type="scientific">Araneus ventricosus</name>
    <name type="common">Orbweaver spider</name>
    <name type="synonym">Epeira ventricosa</name>
    <dbReference type="NCBI Taxonomy" id="182803"/>
    <lineage>
        <taxon>Eukaryota</taxon>
        <taxon>Metazoa</taxon>
        <taxon>Ecdysozoa</taxon>
        <taxon>Arthropoda</taxon>
        <taxon>Chelicerata</taxon>
        <taxon>Arachnida</taxon>
        <taxon>Araneae</taxon>
        <taxon>Araneomorphae</taxon>
        <taxon>Entelegynae</taxon>
        <taxon>Araneoidea</taxon>
        <taxon>Araneidae</taxon>
        <taxon>Araneus</taxon>
    </lineage>
</organism>
<protein>
    <submittedName>
        <fullName evidence="1">Uncharacterized protein</fullName>
    </submittedName>
</protein>
<gene>
    <name evidence="1" type="ORF">AVEN_97752_1</name>
</gene>
<sequence>MCRRVTSDSLVQSVPSKVTMVPCSSTECLYASVTSSRYSMGVAAPSGGDRNKSHSKNGDIYGFSYVYTWIEEYGRTLNKILMSHCSCDVQKCDVRFACPIRALQSYNGALLEYRMPICLRYIEPLEHGRRCAIWC</sequence>
<evidence type="ECO:0000313" key="2">
    <source>
        <dbReference type="Proteomes" id="UP000499080"/>
    </source>
</evidence>
<accession>A0A4Y2E651</accession>
<reference evidence="1 2" key="1">
    <citation type="journal article" date="2019" name="Sci. Rep.">
        <title>Orb-weaving spider Araneus ventricosus genome elucidates the spidroin gene catalogue.</title>
        <authorList>
            <person name="Kono N."/>
            <person name="Nakamura H."/>
            <person name="Ohtoshi R."/>
            <person name="Moran D.A.P."/>
            <person name="Shinohara A."/>
            <person name="Yoshida Y."/>
            <person name="Fujiwara M."/>
            <person name="Mori M."/>
            <person name="Tomita M."/>
            <person name="Arakawa K."/>
        </authorList>
    </citation>
    <scope>NUCLEOTIDE SEQUENCE [LARGE SCALE GENOMIC DNA]</scope>
</reference>
<name>A0A4Y2E651_ARAVE</name>
<evidence type="ECO:0000313" key="1">
    <source>
        <dbReference type="EMBL" id="GBM23344.1"/>
    </source>
</evidence>
<dbReference type="Proteomes" id="UP000499080">
    <property type="component" value="Unassembled WGS sequence"/>
</dbReference>
<proteinExistence type="predicted"/>
<dbReference type="EMBL" id="BGPR01000496">
    <property type="protein sequence ID" value="GBM23344.1"/>
    <property type="molecule type" value="Genomic_DNA"/>
</dbReference>
<keyword evidence="2" id="KW-1185">Reference proteome</keyword>
<comment type="caution">
    <text evidence="1">The sequence shown here is derived from an EMBL/GenBank/DDBJ whole genome shotgun (WGS) entry which is preliminary data.</text>
</comment>
<dbReference type="AlphaFoldDB" id="A0A4Y2E651"/>